<dbReference type="EMBL" id="MN096369">
    <property type="protein sequence ID" value="QDK02638.1"/>
    <property type="molecule type" value="Genomic_DNA"/>
</dbReference>
<dbReference type="RefSeq" id="YP_010649134.1">
    <property type="nucleotide sequence ID" value="NC_070764.1"/>
</dbReference>
<proteinExistence type="predicted"/>
<organism evidence="1 2">
    <name type="scientific">Gordonia phage Phendrix</name>
    <dbReference type="NCBI Taxonomy" id="2593335"/>
    <lineage>
        <taxon>Viruses</taxon>
        <taxon>Duplodnaviria</taxon>
        <taxon>Heunggongvirae</taxon>
        <taxon>Uroviricota</taxon>
        <taxon>Caudoviricetes</taxon>
        <taxon>Godonkavirus</taxon>
        <taxon>Godonkavirus phendrix</taxon>
    </lineage>
</organism>
<reference evidence="1 2" key="1">
    <citation type="submission" date="2019-06" db="EMBL/GenBank/DDBJ databases">
        <authorList>
            <person name="Burns M.A."/>
            <person name="Hill G.C."/>
            <person name="Wesley B.E."/>
            <person name="Womack T.V."/>
            <person name="Krukonis G.P."/>
            <person name="Delesalle V.A."/>
            <person name="Garlena R.A."/>
            <person name="Russell D.A."/>
            <person name="Pope W.H."/>
            <person name="Jacobs-Sera D."/>
            <person name="Hatfull G.F."/>
        </authorList>
    </citation>
    <scope>NUCLEOTIDE SEQUENCE [LARGE SCALE GENOMIC DNA]</scope>
</reference>
<dbReference type="GeneID" id="77924652"/>
<gene>
    <name evidence="1" type="primary">90</name>
    <name evidence="1" type="ORF">SEA_PHENDRIX_90</name>
</gene>
<dbReference type="SUPFAM" id="SSF49299">
    <property type="entry name" value="PKD domain"/>
    <property type="match status" value="1"/>
</dbReference>
<dbReference type="Proteomes" id="UP000319596">
    <property type="component" value="Segment"/>
</dbReference>
<name>A0A514U118_9CAUD</name>
<accession>A0A514U118</accession>
<evidence type="ECO:0000313" key="1">
    <source>
        <dbReference type="EMBL" id="QDK02638.1"/>
    </source>
</evidence>
<dbReference type="KEGG" id="vg:77924652"/>
<evidence type="ECO:0000313" key="2">
    <source>
        <dbReference type="Proteomes" id="UP000319596"/>
    </source>
</evidence>
<keyword evidence="2" id="KW-1185">Reference proteome</keyword>
<dbReference type="InterPro" id="IPR035986">
    <property type="entry name" value="PKD_dom_sf"/>
</dbReference>
<sequence length="144" mass="15464">MAVTAGIYPKMFESALLEEIKLDTDTVKVMLCTNASNAYSGRNTVKYKADVTNEVTGTGYTAGGVTLSGTRISSATGAVYTFDFSTDPVWTTSTITARYAVFYDDTPTNKPLLVWWDFGQDEISSSGNFTLTLSASGIFTLTAS</sequence>
<protein>
    <submittedName>
        <fullName evidence="1">Uncharacterized protein</fullName>
    </submittedName>
</protein>